<dbReference type="AlphaFoldDB" id="A0A1U7D3X6"/>
<dbReference type="RefSeq" id="WP_076623081.1">
    <property type="nucleotide sequence ID" value="NZ_BMEW01000004.1"/>
</dbReference>
<evidence type="ECO:0000259" key="1">
    <source>
        <dbReference type="Pfam" id="PF20056"/>
    </source>
</evidence>
<sequence length="87" mass="9514">MRQALGDPARHFWMTRSVARVMGVNLSEEMQSGRLRADQYAQMVTCCRGCALVEACEKWLGAQTGVAACPPPGCCNGHMLSDLKKAR</sequence>
<evidence type="ECO:0000313" key="2">
    <source>
        <dbReference type="EMBL" id="APX22877.1"/>
    </source>
</evidence>
<accession>A0A1U7D3X6</accession>
<feature type="domain" description="DUF6455" evidence="1">
    <location>
        <begin position="5"/>
        <end position="85"/>
    </location>
</feature>
<gene>
    <name evidence="2" type="ORF">Ga0080559_TMP2081</name>
</gene>
<dbReference type="InterPro" id="IPR045601">
    <property type="entry name" value="DUF6455"/>
</dbReference>
<dbReference type="Pfam" id="PF20056">
    <property type="entry name" value="DUF6455"/>
    <property type="match status" value="1"/>
</dbReference>
<proteinExistence type="predicted"/>
<dbReference type="OrthoDB" id="7859249at2"/>
<dbReference type="Proteomes" id="UP000186559">
    <property type="component" value="Chromosome"/>
</dbReference>
<protein>
    <recommendedName>
        <fullName evidence="1">DUF6455 domain-containing protein</fullName>
    </recommendedName>
</protein>
<dbReference type="EMBL" id="CP014796">
    <property type="protein sequence ID" value="APX22877.1"/>
    <property type="molecule type" value="Genomic_DNA"/>
</dbReference>
<organism evidence="2 3">
    <name type="scientific">Salipiger profundus</name>
    <dbReference type="NCBI Taxonomy" id="1229727"/>
    <lineage>
        <taxon>Bacteria</taxon>
        <taxon>Pseudomonadati</taxon>
        <taxon>Pseudomonadota</taxon>
        <taxon>Alphaproteobacteria</taxon>
        <taxon>Rhodobacterales</taxon>
        <taxon>Roseobacteraceae</taxon>
        <taxon>Salipiger</taxon>
    </lineage>
</organism>
<dbReference type="KEGG" id="tpro:Ga0080559_TMP2081"/>
<dbReference type="STRING" id="1229727.Ga0080559_TMP2081"/>
<evidence type="ECO:0000313" key="3">
    <source>
        <dbReference type="Proteomes" id="UP000186559"/>
    </source>
</evidence>
<keyword evidence="3" id="KW-1185">Reference proteome</keyword>
<reference evidence="2 3" key="1">
    <citation type="submission" date="2016-03" db="EMBL/GenBank/DDBJ databases">
        <title>Deep-sea bacteria in the southern Pacific.</title>
        <authorList>
            <person name="Tang K."/>
        </authorList>
    </citation>
    <scope>NUCLEOTIDE SEQUENCE [LARGE SCALE GENOMIC DNA]</scope>
    <source>
        <strain evidence="2 3">JLT2016</strain>
    </source>
</reference>
<name>A0A1U7D3X6_9RHOB</name>